<reference evidence="2 3" key="1">
    <citation type="submission" date="2019-09" db="EMBL/GenBank/DDBJ databases">
        <title>Actinomadura physcomitrii sp. nov., a novel actinomycete isolated from moss [Physcomitrium sphaericum (Ludw) Fuernr].</title>
        <authorList>
            <person name="Zhuang X."/>
            <person name="Liu C."/>
        </authorList>
    </citation>
    <scope>NUCLEOTIDE SEQUENCE [LARGE SCALE GENOMIC DNA]</scope>
    <source>
        <strain evidence="2 3">HMC1</strain>
    </source>
</reference>
<keyword evidence="3" id="KW-1185">Reference proteome</keyword>
<accession>A0A6H9YH40</accession>
<evidence type="ECO:0000313" key="2">
    <source>
        <dbReference type="EMBL" id="KAB2339763.1"/>
    </source>
</evidence>
<dbReference type="RefSeq" id="WP_151570392.1">
    <property type="nucleotide sequence ID" value="NZ_WBMT01000033.1"/>
</dbReference>
<dbReference type="CDD" id="cd00093">
    <property type="entry name" value="HTH_XRE"/>
    <property type="match status" value="1"/>
</dbReference>
<gene>
    <name evidence="2" type="ORF">F8566_46670</name>
</gene>
<comment type="caution">
    <text evidence="2">The sequence shown here is derived from an EMBL/GenBank/DDBJ whole genome shotgun (WGS) entry which is preliminary data.</text>
</comment>
<dbReference type="OrthoDB" id="5177725at2"/>
<dbReference type="SUPFAM" id="SSF47413">
    <property type="entry name" value="lambda repressor-like DNA-binding domains"/>
    <property type="match status" value="1"/>
</dbReference>
<dbReference type="AlphaFoldDB" id="A0A6H9YH40"/>
<feature type="domain" description="HTH cro/C1-type" evidence="1">
    <location>
        <begin position="15"/>
        <end position="69"/>
    </location>
</feature>
<dbReference type="Pfam" id="PF19054">
    <property type="entry name" value="DUF5753"/>
    <property type="match status" value="1"/>
</dbReference>
<dbReference type="PROSITE" id="PS50943">
    <property type="entry name" value="HTH_CROC1"/>
    <property type="match status" value="1"/>
</dbReference>
<organism evidence="2 3">
    <name type="scientific">Actinomadura rudentiformis</name>
    <dbReference type="NCBI Taxonomy" id="359158"/>
    <lineage>
        <taxon>Bacteria</taxon>
        <taxon>Bacillati</taxon>
        <taxon>Actinomycetota</taxon>
        <taxon>Actinomycetes</taxon>
        <taxon>Streptosporangiales</taxon>
        <taxon>Thermomonosporaceae</taxon>
        <taxon>Actinomadura</taxon>
    </lineage>
</organism>
<dbReference type="InterPro" id="IPR010982">
    <property type="entry name" value="Lambda_DNA-bd_dom_sf"/>
</dbReference>
<dbReference type="InterPro" id="IPR001387">
    <property type="entry name" value="Cro/C1-type_HTH"/>
</dbReference>
<name>A0A6H9YH40_9ACTN</name>
<proteinExistence type="predicted"/>
<protein>
    <submittedName>
        <fullName evidence="2">Helix-turn-helix transcriptional regulator</fullName>
    </submittedName>
</protein>
<sequence length="293" mass="33127">MPSPYVRRRRLAVELRKIREERDMTADELARIVYQSRTKITRLETGAIRPDLAEIMDLLDRLGVTGPRYDKVVRLARDAAQKGWWDSFGDSMGARQRLYADLESGAATIRGYNQTGFPAVLQLPNFIKALVQLDEHQGLLDYRPDRMADARAHRQRRLLQPDGPSYETVLDECVVHRLAVPPALMADQLRHLIDVVTEEPRISIRLLLHNARVPGGLLPKSSFFLYTFAEPADPTMAVIDTVATDLVLTDRRAVARYTEHFNRLQEAALSKADSLAFLDQVADRLINEAGSEA</sequence>
<dbReference type="InterPro" id="IPR043917">
    <property type="entry name" value="DUF5753"/>
</dbReference>
<dbReference type="SMART" id="SM00530">
    <property type="entry name" value="HTH_XRE"/>
    <property type="match status" value="1"/>
</dbReference>
<dbReference type="EMBL" id="WBMT01000033">
    <property type="protein sequence ID" value="KAB2339763.1"/>
    <property type="molecule type" value="Genomic_DNA"/>
</dbReference>
<dbReference type="Proteomes" id="UP000468735">
    <property type="component" value="Unassembled WGS sequence"/>
</dbReference>
<dbReference type="GO" id="GO:0003677">
    <property type="term" value="F:DNA binding"/>
    <property type="evidence" value="ECO:0007669"/>
    <property type="project" value="InterPro"/>
</dbReference>
<dbReference type="Gene3D" id="1.10.260.40">
    <property type="entry name" value="lambda repressor-like DNA-binding domains"/>
    <property type="match status" value="1"/>
</dbReference>
<dbReference type="Pfam" id="PF13560">
    <property type="entry name" value="HTH_31"/>
    <property type="match status" value="1"/>
</dbReference>
<evidence type="ECO:0000259" key="1">
    <source>
        <dbReference type="PROSITE" id="PS50943"/>
    </source>
</evidence>
<evidence type="ECO:0000313" key="3">
    <source>
        <dbReference type="Proteomes" id="UP000468735"/>
    </source>
</evidence>